<dbReference type="PROSITE" id="PS51257">
    <property type="entry name" value="PROKAR_LIPOPROTEIN"/>
    <property type="match status" value="1"/>
</dbReference>
<dbReference type="Proteomes" id="UP000252355">
    <property type="component" value="Unassembled WGS sequence"/>
</dbReference>
<name>A0A367ZRP7_9BACT</name>
<proteinExistence type="predicted"/>
<evidence type="ECO:0000256" key="2">
    <source>
        <dbReference type="SAM" id="SignalP"/>
    </source>
</evidence>
<evidence type="ECO:0000313" key="4">
    <source>
        <dbReference type="Proteomes" id="UP000252355"/>
    </source>
</evidence>
<protein>
    <submittedName>
        <fullName evidence="3">Uncharacterized protein</fullName>
    </submittedName>
</protein>
<accession>A0A367ZRP7</accession>
<dbReference type="EMBL" id="QOQW01000009">
    <property type="protein sequence ID" value="RCK80011.1"/>
    <property type="molecule type" value="Genomic_DNA"/>
</dbReference>
<organism evidence="3 4">
    <name type="scientific">Candidatus Ozemobacter sibiricus</name>
    <dbReference type="NCBI Taxonomy" id="2268124"/>
    <lineage>
        <taxon>Bacteria</taxon>
        <taxon>Candidatus Ozemobacteria</taxon>
        <taxon>Candidatus Ozemobacterales</taxon>
        <taxon>Candidatus Ozemobacteraceae</taxon>
        <taxon>Candidatus Ozemobacter</taxon>
    </lineage>
</organism>
<feature type="signal peptide" evidence="2">
    <location>
        <begin position="1"/>
        <end position="27"/>
    </location>
</feature>
<comment type="caution">
    <text evidence="3">The sequence shown here is derived from an EMBL/GenBank/DDBJ whole genome shotgun (WGS) entry which is preliminary data.</text>
</comment>
<keyword evidence="2" id="KW-0732">Signal</keyword>
<feature type="chain" id="PRO_5016571154" evidence="2">
    <location>
        <begin position="28"/>
        <end position="1592"/>
    </location>
</feature>
<sequence>MNYHRRPLNPMALVLTIILMSACPAFLAAGNFYQENRNGKVFVLQVDPVTKVETVYNHEKVPLFVAPGAKRLAVLPTAGWGEYTNNAVPPGSPEGPGTIPGDLNGIITLRLTAESQSVVRFDIYRGPNTKLYTLWDKINSNEYLSEQIPFDIAVSQFMGTSTGSSNPRDTLRVYLFLGSYGIANNPAIFRFDFKNNVLQRESFKARVKPEYGSPPFDKLTILNWTNIIESGDINTAQSINVNCTSPTDDLLVYHPTRQYSLQHVWQPQANNGFSWGINYLMTNNRVMKANLSNPLTNDLNQMTQIFDVGVDLGDAFVDTLMYYRSYYNHGNTFVADNVNTNTSLNHIYYDIRDDAGQLVEIRDGSPNGPVLEITRVNPNPTVIGHAATAMYGLSCRNALSGKQLIVYEPVYKINQAAVNEGEISDNNRNNVPDHVDNDGKGYFGYRPDYLIDRPNGSALNSDYVLDYVIAHRFDLSGVTANTEFSYQEYAIERDPSASPSRLIPGEVVRIRIGNIWHRDPDVYGEYNQYGWDGNPGKVILFYVGNPGEPYNVAASANTTPTRRNSGHILGVEVTDTSYATADFFGVVGNDDYNQGQGDLYFLSKQFGSYIRPRIVASNNPYTPPVTGYGLWWKYQYDRATYYGISRTQWLDPLTTVTTWINRGSFFIGNSIYSQMVYNINCGCRGQRFDNFQLDFEASAPLNDFAIVNIGAPPWVTGGLFPTIRANTGTTVFEPDAQVTFVGDYTGRTDLLAGGNVGFRFVILKDKFIDTGNPFDEPFLADGGKKVVDSFNEVGGYLTSPVWSYTFRRSILPRGTDVATFNVYLGIKYNYRDYSLLPYPAYSWEPIPSKDFFAWSNSRNGLYVDGKYHEILSGSVKFGAPLRITIDSRENMTPEHPLAINRVEVVVPGGTGQKSAWDPADGCYVASQTQKIKLVASGSLMFLSEIPEPRDTYFTAMGGILPTSDHYRVLLGPDNKQYFASPRVAFPDSEFARDLDQISYEWYIRAKFNPYGQPEKDFTQTDPTLPTNHLLYRGIAGENNGWQVIARGTLNPNYQPERVIDKLFDDLSVTPRVKLIPDYRATEPNRRRFLFSVETPWMKLPIPLDGGLSASDLRDKYAFRVAFKYKIGKWSKVTVKNYDRGILTDTYSASLVEDIEYPGDDKTTQVERSYLSSPDPLPYAGYRWPTGQTCVLRLKDTTGPTLQGFTLTSPLTSGDPFPSTEIHLALIDNNPHDYMLRFPPSLRMAFTTGRDVHLNLRDEATTMLGFDSSVSTPSTSFSGIPDFERDPDDSSSERNIFFRKRAAALSNVTTELPSNFTESCNGKVATITYRTLPTAPFVVAKSLMAPVFNPHLHPSLFWVYDRPDGDPWLDPVTREPPAPLIRDGSGNAIATGVASFTTLVNDNDPPQMRVFITDQANLDLMVEIIGGIKDSTTLSPRTLTVKNMKALEDYIFQAQVSTSTETNVGPYQEIYDLGTLKPVPPGNYAVLKSLQADKIPLKVYPDARFRVTAQAYDHSCPGHRLDVALSVPDYQPGEFINRYEEVFRRGLTGNVYHVQAVVSDGAGNRVILRIPLEIGAPGLIDVRTIEESSHKNQ</sequence>
<evidence type="ECO:0000313" key="3">
    <source>
        <dbReference type="EMBL" id="RCK80011.1"/>
    </source>
</evidence>
<reference evidence="3 4" key="1">
    <citation type="submission" date="2018-05" db="EMBL/GenBank/DDBJ databases">
        <title>A metagenomic window into the 2 km-deep terrestrial subsurface aquifer revealed taxonomically and functionally diverse microbial community comprising novel uncultured bacterial lineages.</title>
        <authorList>
            <person name="Kadnikov V.V."/>
            <person name="Mardanov A.V."/>
            <person name="Beletsky A.V."/>
            <person name="Banks D."/>
            <person name="Pimenov N.V."/>
            <person name="Frank Y.A."/>
            <person name="Karnachuk O.V."/>
            <person name="Ravin N.V."/>
        </authorList>
    </citation>
    <scope>NUCLEOTIDE SEQUENCE [LARGE SCALE GENOMIC DNA]</scope>
    <source>
        <strain evidence="3">BY5</strain>
    </source>
</reference>
<feature type="region of interest" description="Disordered" evidence="1">
    <location>
        <begin position="1270"/>
        <end position="1290"/>
    </location>
</feature>
<gene>
    <name evidence="3" type="ORF">OZSIB_3880</name>
</gene>
<evidence type="ECO:0000256" key="1">
    <source>
        <dbReference type="SAM" id="MobiDB-lite"/>
    </source>
</evidence>